<evidence type="ECO:0000256" key="2">
    <source>
        <dbReference type="SAM" id="Phobius"/>
    </source>
</evidence>
<evidence type="ECO:0008006" key="5">
    <source>
        <dbReference type="Google" id="ProtNLM"/>
    </source>
</evidence>
<feature type="region of interest" description="Disordered" evidence="1">
    <location>
        <begin position="449"/>
        <end position="496"/>
    </location>
</feature>
<gene>
    <name evidence="3" type="ORF">CLV75_2474</name>
</gene>
<dbReference type="AlphaFoldDB" id="A0A497ZK30"/>
<feature type="compositionally biased region" description="Basic residues" evidence="1">
    <location>
        <begin position="485"/>
        <end position="496"/>
    </location>
</feature>
<evidence type="ECO:0000313" key="4">
    <source>
        <dbReference type="Proteomes" id="UP000271700"/>
    </source>
</evidence>
<dbReference type="InterPro" id="IPR051533">
    <property type="entry name" value="WaaL-like"/>
</dbReference>
<name>A0A497ZK30_9RHOB</name>
<dbReference type="RefSeq" id="WP_010442201.1">
    <property type="nucleotide sequence ID" value="NZ_AEYW01000014.1"/>
</dbReference>
<reference evidence="3 4" key="1">
    <citation type="submission" date="2018-10" db="EMBL/GenBank/DDBJ databases">
        <title>Genomic Encyclopedia of Archaeal and Bacterial Type Strains, Phase II (KMG-II): from individual species to whole genera.</title>
        <authorList>
            <person name="Goeker M."/>
        </authorList>
    </citation>
    <scope>NUCLEOTIDE SEQUENCE [LARGE SCALE GENOMIC DNA]</scope>
    <source>
        <strain evidence="3 4">DSM 29317</strain>
    </source>
</reference>
<accession>A0A497ZK30</accession>
<sequence>MPNSLAYLMLMVWPIIMVVLFKKLPAPRALLISILGGYVILPPNTYFDLPLIPTLDKHTIPSLAALVLCLTMLDQKIRFFPQSRLVSILMLGFLLSPIVSALGNLEPVFAGPVVLPGMTARDAISEFLKHVIIIIPFVLGFNILSTPDNKREFLTLYMVIGLIYSIPILLEVRLSPQLNNWVYGFFPQLFWQQVRFGGFRPTVFLGHGLLVAFFVLMSFLATAALLRGSLGNDRWHKFGILVYLFAILILCKTVGAILFAVLFAPIVLFASSRIQRWVMLICAVFLIAYPILRAEDAIPVERILGYAAQIQAERAQSLEFRFENESMLLERAAEKPLTGWAFWNRNRNMDPETGRVLTVPDGYWVLIIGVLGWFGYICIFGMLIFPLLRLWARRKKCIGSPDEYVTNGIALMLSINLVDLIPNASINSMTWIMAGMLLAKSTAAVRDRSDEADVTVPQPDPPRVAHVRKPRGQAKATTSAQLKNPHNKRRSRQTNT</sequence>
<dbReference type="OrthoDB" id="7595044at2"/>
<dbReference type="PANTHER" id="PTHR37422">
    <property type="entry name" value="TEICHURONIC ACID BIOSYNTHESIS PROTEIN TUAE"/>
    <property type="match status" value="1"/>
</dbReference>
<evidence type="ECO:0000313" key="3">
    <source>
        <dbReference type="EMBL" id="RLK07353.1"/>
    </source>
</evidence>
<keyword evidence="2" id="KW-1133">Transmembrane helix</keyword>
<dbReference type="STRING" id="981384.GCA_000192475_01339"/>
<protein>
    <recommendedName>
        <fullName evidence="5">O-antigen ligase-like membrane protein</fullName>
    </recommendedName>
</protein>
<feature type="transmembrane region" description="Helical" evidence="2">
    <location>
        <begin position="153"/>
        <end position="170"/>
    </location>
</feature>
<feature type="transmembrane region" description="Helical" evidence="2">
    <location>
        <begin position="363"/>
        <end position="385"/>
    </location>
</feature>
<keyword evidence="2" id="KW-0812">Transmembrane</keyword>
<feature type="transmembrane region" description="Helical" evidence="2">
    <location>
        <begin position="274"/>
        <end position="292"/>
    </location>
</feature>
<keyword evidence="2" id="KW-0472">Membrane</keyword>
<feature type="transmembrane region" description="Helical" evidence="2">
    <location>
        <begin position="238"/>
        <end position="268"/>
    </location>
</feature>
<feature type="transmembrane region" description="Helical" evidence="2">
    <location>
        <begin position="204"/>
        <end position="226"/>
    </location>
</feature>
<feature type="transmembrane region" description="Helical" evidence="2">
    <location>
        <begin position="123"/>
        <end position="141"/>
    </location>
</feature>
<dbReference type="PANTHER" id="PTHR37422:SF13">
    <property type="entry name" value="LIPOPOLYSACCHARIDE BIOSYNTHESIS PROTEIN PA4999-RELATED"/>
    <property type="match status" value="1"/>
</dbReference>
<comment type="caution">
    <text evidence="3">The sequence shown here is derived from an EMBL/GenBank/DDBJ whole genome shotgun (WGS) entry which is preliminary data.</text>
</comment>
<dbReference type="Proteomes" id="UP000271700">
    <property type="component" value="Unassembled WGS sequence"/>
</dbReference>
<organism evidence="3 4">
    <name type="scientific">Ruegeria conchae</name>
    <dbReference type="NCBI Taxonomy" id="981384"/>
    <lineage>
        <taxon>Bacteria</taxon>
        <taxon>Pseudomonadati</taxon>
        <taxon>Pseudomonadota</taxon>
        <taxon>Alphaproteobacteria</taxon>
        <taxon>Rhodobacterales</taxon>
        <taxon>Roseobacteraceae</taxon>
        <taxon>Ruegeria</taxon>
    </lineage>
</organism>
<keyword evidence="4" id="KW-1185">Reference proteome</keyword>
<dbReference type="EMBL" id="RCCT01000003">
    <property type="protein sequence ID" value="RLK07353.1"/>
    <property type="molecule type" value="Genomic_DNA"/>
</dbReference>
<evidence type="ECO:0000256" key="1">
    <source>
        <dbReference type="SAM" id="MobiDB-lite"/>
    </source>
</evidence>
<proteinExistence type="predicted"/>
<feature type="transmembrane region" description="Helical" evidence="2">
    <location>
        <begin position="85"/>
        <end position="103"/>
    </location>
</feature>
<feature type="transmembrane region" description="Helical" evidence="2">
    <location>
        <begin position="6"/>
        <end position="22"/>
    </location>
</feature>
<feature type="compositionally biased region" description="Polar residues" evidence="1">
    <location>
        <begin position="475"/>
        <end position="484"/>
    </location>
</feature>